<evidence type="ECO:0000256" key="1">
    <source>
        <dbReference type="ARBA" id="ARBA00004141"/>
    </source>
</evidence>
<dbReference type="PANTHER" id="PTHR24322:SF736">
    <property type="entry name" value="RETINOL DEHYDROGENASE 10"/>
    <property type="match status" value="1"/>
</dbReference>
<name>V5FPN9_BYSSN</name>
<dbReference type="InterPro" id="IPR036291">
    <property type="entry name" value="NAD(P)-bd_dom_sf"/>
</dbReference>
<accession>V5FPN9</accession>
<dbReference type="Gene3D" id="3.40.50.720">
    <property type="entry name" value="NAD(P)-binding Rossmann-like Domain"/>
    <property type="match status" value="1"/>
</dbReference>
<dbReference type="OrthoDB" id="10253736at2759"/>
<dbReference type="InterPro" id="IPR002347">
    <property type="entry name" value="SDR_fam"/>
</dbReference>
<evidence type="ECO:0000256" key="9">
    <source>
        <dbReference type="ARBA" id="ARBA00059620"/>
    </source>
</evidence>
<keyword evidence="3" id="KW-0812">Transmembrane</keyword>
<dbReference type="Pfam" id="PF00106">
    <property type="entry name" value="adh_short"/>
    <property type="match status" value="1"/>
</dbReference>
<evidence type="ECO:0000256" key="3">
    <source>
        <dbReference type="ARBA" id="ARBA00022692"/>
    </source>
</evidence>
<keyword evidence="5" id="KW-1133">Transmembrane helix</keyword>
<keyword evidence="6" id="KW-0560">Oxidoreductase</keyword>
<dbReference type="PROSITE" id="PS00061">
    <property type="entry name" value="ADH_SHORT"/>
    <property type="match status" value="1"/>
</dbReference>
<comment type="similarity">
    <text evidence="2 12">Belongs to the short-chain dehydrogenases/reductases (SDR) family.</text>
</comment>
<reference evidence="14" key="1">
    <citation type="journal article" date="2014" name="Genome Announc.">
        <title>Draft genome sequence of the formaldehyde-resistant fungus Byssochlamys spectabilis No. 5 (anamorph Paecilomyces variotii No. 5) (NBRC109023).</title>
        <authorList>
            <person name="Oka T."/>
            <person name="Ekino K."/>
            <person name="Fukuda K."/>
            <person name="Nomura Y."/>
        </authorList>
    </citation>
    <scope>NUCLEOTIDE SEQUENCE [LARGE SCALE GENOMIC DNA]</scope>
    <source>
        <strain evidence="14">No. 5 / NBRC 109023</strain>
    </source>
</reference>
<dbReference type="InParanoid" id="V5FPN9"/>
<evidence type="ECO:0000256" key="12">
    <source>
        <dbReference type="RuleBase" id="RU000363"/>
    </source>
</evidence>
<dbReference type="CDD" id="cd05339">
    <property type="entry name" value="17beta-HSDXI-like_SDR_c"/>
    <property type="match status" value="1"/>
</dbReference>
<evidence type="ECO:0000256" key="4">
    <source>
        <dbReference type="ARBA" id="ARBA00022857"/>
    </source>
</evidence>
<comment type="function">
    <text evidence="9">Catalyzes the reduction of all-trans-retinal to all-trans-retinol in the presence of NADPH.</text>
</comment>
<dbReference type="EMBL" id="BAUL01000071">
    <property type="protein sequence ID" value="GAD93903.1"/>
    <property type="molecule type" value="Genomic_DNA"/>
</dbReference>
<dbReference type="GO" id="GO:0052650">
    <property type="term" value="F:all-trans-retinol dehydrogenase (NADP+) activity"/>
    <property type="evidence" value="ECO:0007669"/>
    <property type="project" value="UniProtKB-ARBA"/>
</dbReference>
<evidence type="ECO:0000256" key="7">
    <source>
        <dbReference type="ARBA" id="ARBA00023098"/>
    </source>
</evidence>
<keyword evidence="14" id="KW-1185">Reference proteome</keyword>
<gene>
    <name evidence="13" type="ORF">PVAR5_2521</name>
</gene>
<dbReference type="FunFam" id="3.40.50.720:FF:000131">
    <property type="entry name" value="Short-chain dehydrogenase/reductase 3"/>
    <property type="match status" value="1"/>
</dbReference>
<evidence type="ECO:0000256" key="11">
    <source>
        <dbReference type="ARBA" id="ARBA00082544"/>
    </source>
</evidence>
<sequence>MSSSLQSAGALVSQFYQLALSYLPEQAQVILQLPLVKKTLLVVLALGILRHVNRTLNYWSTNNWRKAKPFKGERELVLITGGASGIGKEATLDLARRGIRVIIADVAEPKFTLPSNVFFYKMDVTSPENIKTVAESIRAKHGNPTVLVNNAGVGNDGILLEEPEHKIRQTFEVNIISHFWMTREFLPAMIKEDHGHVVTVASMASFVGIAEMLDYCASKAGALAFHEGLAQELRYYYNAKRVRTSVIHPLWVRTPMIAMLEQAGKNFKQPIMDPEVVSSAIVKQIVNQTSGQVLLPPHLQSASRLRALPAWLQDIIRGQTSSAFTALREWEKTAKPQGK</sequence>
<evidence type="ECO:0000313" key="13">
    <source>
        <dbReference type="EMBL" id="GAD93903.1"/>
    </source>
</evidence>
<evidence type="ECO:0000256" key="6">
    <source>
        <dbReference type="ARBA" id="ARBA00023002"/>
    </source>
</evidence>
<keyword evidence="7" id="KW-0443">Lipid metabolism</keyword>
<dbReference type="GO" id="GO:0016020">
    <property type="term" value="C:membrane"/>
    <property type="evidence" value="ECO:0007669"/>
    <property type="project" value="UniProtKB-SubCell"/>
</dbReference>
<organism evidence="13 14">
    <name type="scientific">Byssochlamys spectabilis (strain No. 5 / NBRC 109023)</name>
    <name type="common">Paecilomyces variotii</name>
    <dbReference type="NCBI Taxonomy" id="1356009"/>
    <lineage>
        <taxon>Eukaryota</taxon>
        <taxon>Fungi</taxon>
        <taxon>Dikarya</taxon>
        <taxon>Ascomycota</taxon>
        <taxon>Pezizomycotina</taxon>
        <taxon>Eurotiomycetes</taxon>
        <taxon>Eurotiomycetidae</taxon>
        <taxon>Eurotiales</taxon>
        <taxon>Thermoascaceae</taxon>
        <taxon>Paecilomyces</taxon>
    </lineage>
</organism>
<dbReference type="AlphaFoldDB" id="V5FPN9"/>
<evidence type="ECO:0000256" key="5">
    <source>
        <dbReference type="ARBA" id="ARBA00022989"/>
    </source>
</evidence>
<evidence type="ECO:0000256" key="2">
    <source>
        <dbReference type="ARBA" id="ARBA00006484"/>
    </source>
</evidence>
<evidence type="ECO:0000313" key="14">
    <source>
        <dbReference type="Proteomes" id="UP000018001"/>
    </source>
</evidence>
<evidence type="ECO:0000256" key="10">
    <source>
        <dbReference type="ARBA" id="ARBA00068717"/>
    </source>
</evidence>
<protein>
    <recommendedName>
        <fullName evidence="10">Short-chain dehydrogenase/reductase 3</fullName>
    </recommendedName>
    <alternativeName>
        <fullName evidence="11">Retinal short-chain dehydrogenase/reductase 1</fullName>
    </alternativeName>
</protein>
<dbReference type="PRINTS" id="PR00080">
    <property type="entry name" value="SDRFAMILY"/>
</dbReference>
<dbReference type="eggNOG" id="KOG1201">
    <property type="taxonomic scope" value="Eukaryota"/>
</dbReference>
<dbReference type="SUPFAM" id="SSF51735">
    <property type="entry name" value="NAD(P)-binding Rossmann-fold domains"/>
    <property type="match status" value="1"/>
</dbReference>
<dbReference type="PRINTS" id="PR00081">
    <property type="entry name" value="GDHRDH"/>
</dbReference>
<keyword evidence="8" id="KW-0472">Membrane</keyword>
<evidence type="ECO:0000256" key="8">
    <source>
        <dbReference type="ARBA" id="ARBA00023136"/>
    </source>
</evidence>
<proteinExistence type="inferred from homology"/>
<dbReference type="Proteomes" id="UP000018001">
    <property type="component" value="Unassembled WGS sequence"/>
</dbReference>
<keyword evidence="4" id="KW-0521">NADP</keyword>
<dbReference type="HOGENOM" id="CLU_010194_5_2_1"/>
<comment type="caution">
    <text evidence="13">The sequence shown here is derived from an EMBL/GenBank/DDBJ whole genome shotgun (WGS) entry which is preliminary data.</text>
</comment>
<dbReference type="PANTHER" id="PTHR24322">
    <property type="entry name" value="PKSB"/>
    <property type="match status" value="1"/>
</dbReference>
<dbReference type="InterPro" id="IPR020904">
    <property type="entry name" value="Sc_DH/Rdtase_CS"/>
</dbReference>
<comment type="subcellular location">
    <subcellularLocation>
        <location evidence="1">Membrane</location>
        <topology evidence="1">Multi-pass membrane protein</topology>
    </subcellularLocation>
</comment>